<dbReference type="InterPro" id="IPR027417">
    <property type="entry name" value="P-loop_NTPase"/>
</dbReference>
<protein>
    <submittedName>
        <fullName evidence="9">ABC transporter ATP-binding protein</fullName>
    </submittedName>
</protein>
<dbReference type="SUPFAM" id="SSF52540">
    <property type="entry name" value="P-loop containing nucleoside triphosphate hydrolases"/>
    <property type="match status" value="1"/>
</dbReference>
<dbReference type="PROSITE" id="PS00211">
    <property type="entry name" value="ABC_TRANSPORTER_1"/>
    <property type="match status" value="1"/>
</dbReference>
<dbReference type="InterPro" id="IPR017871">
    <property type="entry name" value="ABC_transporter-like_CS"/>
</dbReference>
<keyword evidence="3" id="KW-0813">Transport</keyword>
<evidence type="ECO:0000256" key="7">
    <source>
        <dbReference type="ARBA" id="ARBA00023136"/>
    </source>
</evidence>
<keyword evidence="7" id="KW-0472">Membrane</keyword>
<evidence type="ECO:0000259" key="8">
    <source>
        <dbReference type="PROSITE" id="PS50893"/>
    </source>
</evidence>
<comment type="subcellular location">
    <subcellularLocation>
        <location evidence="1">Cell inner membrane</location>
        <topology evidence="1">Peripheral membrane protein</topology>
    </subcellularLocation>
</comment>
<dbReference type="PANTHER" id="PTHR43297:SF2">
    <property type="entry name" value="DIPEPTIDE TRANSPORT ATP-BINDING PROTEIN DPPD"/>
    <property type="match status" value="1"/>
</dbReference>
<feature type="domain" description="ABC transporter" evidence="8">
    <location>
        <begin position="6"/>
        <end position="257"/>
    </location>
</feature>
<organism evidence="9 10">
    <name type="scientific">Xanthobacter tagetidis</name>
    <dbReference type="NCBI Taxonomy" id="60216"/>
    <lineage>
        <taxon>Bacteria</taxon>
        <taxon>Pseudomonadati</taxon>
        <taxon>Pseudomonadota</taxon>
        <taxon>Alphaproteobacteria</taxon>
        <taxon>Hyphomicrobiales</taxon>
        <taxon>Xanthobacteraceae</taxon>
        <taxon>Xanthobacter</taxon>
    </lineage>
</organism>
<dbReference type="PANTHER" id="PTHR43297">
    <property type="entry name" value="OLIGOPEPTIDE TRANSPORT ATP-BINDING PROTEIN APPD"/>
    <property type="match status" value="1"/>
</dbReference>
<dbReference type="RefSeq" id="WP_121622224.1">
    <property type="nucleotide sequence ID" value="NZ_JACIIW010000006.1"/>
</dbReference>
<dbReference type="AlphaFoldDB" id="A0A3L7AL42"/>
<dbReference type="GO" id="GO:0015833">
    <property type="term" value="P:peptide transport"/>
    <property type="evidence" value="ECO:0007669"/>
    <property type="project" value="InterPro"/>
</dbReference>
<evidence type="ECO:0000256" key="1">
    <source>
        <dbReference type="ARBA" id="ARBA00004417"/>
    </source>
</evidence>
<evidence type="ECO:0000256" key="2">
    <source>
        <dbReference type="ARBA" id="ARBA00005417"/>
    </source>
</evidence>
<dbReference type="FunFam" id="3.40.50.300:FF:000016">
    <property type="entry name" value="Oligopeptide ABC transporter ATP-binding component"/>
    <property type="match status" value="1"/>
</dbReference>
<dbReference type="GO" id="GO:0016887">
    <property type="term" value="F:ATP hydrolysis activity"/>
    <property type="evidence" value="ECO:0007669"/>
    <property type="project" value="InterPro"/>
</dbReference>
<dbReference type="NCBIfam" id="TIGR01727">
    <property type="entry name" value="oligo_HPY"/>
    <property type="match status" value="1"/>
</dbReference>
<dbReference type="GO" id="GO:0005886">
    <property type="term" value="C:plasma membrane"/>
    <property type="evidence" value="ECO:0007669"/>
    <property type="project" value="UniProtKB-SubCell"/>
</dbReference>
<dbReference type="PROSITE" id="PS50893">
    <property type="entry name" value="ABC_TRANSPORTER_2"/>
    <property type="match status" value="1"/>
</dbReference>
<sequence length="334" mass="35626">MTEPLLAIENLAVHFGTGPGSVRAVDGVSLTLERGEILAVVGESGSGKSVLSRAILRLVREPPGRLVGGHIRFEGRDIAAMSPSELRALRGDQISMIFQEPMASLNPVFTIGFQISEALRTHRSLSRRAARAEAIRLLEQVGMADAALRYDAYPNQISGGMCQRAMIAQALACRPRLLIADEPTTALDVTIQAQILALLRRLRDETHMAIILVTHNLGVVAEMADRVAVMYAGRLAEVADAQTFFAGPLHPYSRGLMASVPRIGDRVATLRAIPGVIPRGGAAAAGCTFRDRCPQAMDICRQTPPEFIQGGSRVSCWLHAGSDIAAPAAEGAAP</sequence>
<accession>A0A3L7AL42</accession>
<dbReference type="OrthoDB" id="9815712at2"/>
<evidence type="ECO:0000256" key="6">
    <source>
        <dbReference type="ARBA" id="ARBA00022840"/>
    </source>
</evidence>
<evidence type="ECO:0000313" key="10">
    <source>
        <dbReference type="Proteomes" id="UP000269692"/>
    </source>
</evidence>
<dbReference type="Pfam" id="PF00005">
    <property type="entry name" value="ABC_tran"/>
    <property type="match status" value="1"/>
</dbReference>
<gene>
    <name evidence="9" type="ORF">D9R14_05050</name>
</gene>
<dbReference type="Pfam" id="PF08352">
    <property type="entry name" value="oligo_HPY"/>
    <property type="match status" value="1"/>
</dbReference>
<evidence type="ECO:0000313" key="9">
    <source>
        <dbReference type="EMBL" id="RLP80430.1"/>
    </source>
</evidence>
<keyword evidence="5" id="KW-0547">Nucleotide-binding</keyword>
<dbReference type="InterPro" id="IPR050388">
    <property type="entry name" value="ABC_Ni/Peptide_Import"/>
</dbReference>
<dbReference type="GO" id="GO:0055085">
    <property type="term" value="P:transmembrane transport"/>
    <property type="evidence" value="ECO:0007669"/>
    <property type="project" value="UniProtKB-ARBA"/>
</dbReference>
<evidence type="ECO:0000256" key="5">
    <source>
        <dbReference type="ARBA" id="ARBA00022741"/>
    </source>
</evidence>
<dbReference type="CDD" id="cd03257">
    <property type="entry name" value="ABC_NikE_OppD_transporters"/>
    <property type="match status" value="1"/>
</dbReference>
<evidence type="ECO:0000256" key="3">
    <source>
        <dbReference type="ARBA" id="ARBA00022448"/>
    </source>
</evidence>
<dbReference type="SMART" id="SM00382">
    <property type="entry name" value="AAA"/>
    <property type="match status" value="1"/>
</dbReference>
<evidence type="ECO:0000256" key="4">
    <source>
        <dbReference type="ARBA" id="ARBA00022475"/>
    </source>
</evidence>
<keyword evidence="6 9" id="KW-0067">ATP-binding</keyword>
<comment type="caution">
    <text evidence="9">The sequence shown here is derived from an EMBL/GenBank/DDBJ whole genome shotgun (WGS) entry which is preliminary data.</text>
</comment>
<dbReference type="Proteomes" id="UP000269692">
    <property type="component" value="Unassembled WGS sequence"/>
</dbReference>
<comment type="similarity">
    <text evidence="2">Belongs to the ABC transporter superfamily.</text>
</comment>
<keyword evidence="10" id="KW-1185">Reference proteome</keyword>
<keyword evidence="4" id="KW-1003">Cell membrane</keyword>
<dbReference type="EMBL" id="RCTF01000003">
    <property type="protein sequence ID" value="RLP80430.1"/>
    <property type="molecule type" value="Genomic_DNA"/>
</dbReference>
<reference evidence="9 10" key="1">
    <citation type="submission" date="2018-10" db="EMBL/GenBank/DDBJ databases">
        <title>Xanthobacter tagetidis genome sequencing and assembly.</title>
        <authorList>
            <person name="Maclea K.S."/>
            <person name="Goen A.E."/>
            <person name="Fatima S.A."/>
        </authorList>
    </citation>
    <scope>NUCLEOTIDE SEQUENCE [LARGE SCALE GENOMIC DNA]</scope>
    <source>
        <strain evidence="9 10">ATCC 700314</strain>
    </source>
</reference>
<dbReference type="InterPro" id="IPR013563">
    <property type="entry name" value="Oligopep_ABC_C"/>
</dbReference>
<dbReference type="Gene3D" id="3.40.50.300">
    <property type="entry name" value="P-loop containing nucleotide triphosphate hydrolases"/>
    <property type="match status" value="1"/>
</dbReference>
<name>A0A3L7AL42_9HYPH</name>
<proteinExistence type="inferred from homology"/>
<dbReference type="InterPro" id="IPR003439">
    <property type="entry name" value="ABC_transporter-like_ATP-bd"/>
</dbReference>
<dbReference type="GO" id="GO:0005524">
    <property type="term" value="F:ATP binding"/>
    <property type="evidence" value="ECO:0007669"/>
    <property type="project" value="UniProtKB-KW"/>
</dbReference>
<dbReference type="InterPro" id="IPR003593">
    <property type="entry name" value="AAA+_ATPase"/>
</dbReference>